<feature type="compositionally biased region" description="Low complexity" evidence="1">
    <location>
        <begin position="27"/>
        <end position="36"/>
    </location>
</feature>
<sequence length="66" mass="6894">MRQVSLEKATSPSLSSSKAGARKKTARTSSCCARATSARSLRLAGRTVIRSRKPEVTSLAQSGSAV</sequence>
<evidence type="ECO:0000313" key="3">
    <source>
        <dbReference type="Proteomes" id="UP001321473"/>
    </source>
</evidence>
<evidence type="ECO:0000313" key="2">
    <source>
        <dbReference type="EMBL" id="KAK8760813.1"/>
    </source>
</evidence>
<dbReference type="AlphaFoldDB" id="A0AAQ4DEC3"/>
<keyword evidence="3" id="KW-1185">Reference proteome</keyword>
<evidence type="ECO:0000256" key="1">
    <source>
        <dbReference type="SAM" id="MobiDB-lite"/>
    </source>
</evidence>
<gene>
    <name evidence="2" type="ORF">V5799_027915</name>
</gene>
<comment type="caution">
    <text evidence="2">The sequence shown here is derived from an EMBL/GenBank/DDBJ whole genome shotgun (WGS) entry which is preliminary data.</text>
</comment>
<accession>A0AAQ4DEC3</accession>
<proteinExistence type="predicted"/>
<feature type="compositionally biased region" description="Polar residues" evidence="1">
    <location>
        <begin position="8"/>
        <end position="18"/>
    </location>
</feature>
<dbReference type="EMBL" id="JARKHS020031853">
    <property type="protein sequence ID" value="KAK8760813.1"/>
    <property type="molecule type" value="Genomic_DNA"/>
</dbReference>
<feature type="region of interest" description="Disordered" evidence="1">
    <location>
        <begin position="1"/>
        <end position="36"/>
    </location>
</feature>
<reference evidence="2 3" key="1">
    <citation type="journal article" date="2023" name="Arcadia Sci">
        <title>De novo assembly of a long-read Amblyomma americanum tick genome.</title>
        <authorList>
            <person name="Chou S."/>
            <person name="Poskanzer K.E."/>
            <person name="Rollins M."/>
            <person name="Thuy-Boun P.S."/>
        </authorList>
    </citation>
    <scope>NUCLEOTIDE SEQUENCE [LARGE SCALE GENOMIC DNA]</scope>
    <source>
        <strain evidence="2">F_SG_1</strain>
        <tissue evidence="2">Salivary glands</tissue>
    </source>
</reference>
<organism evidence="2 3">
    <name type="scientific">Amblyomma americanum</name>
    <name type="common">Lone star tick</name>
    <dbReference type="NCBI Taxonomy" id="6943"/>
    <lineage>
        <taxon>Eukaryota</taxon>
        <taxon>Metazoa</taxon>
        <taxon>Ecdysozoa</taxon>
        <taxon>Arthropoda</taxon>
        <taxon>Chelicerata</taxon>
        <taxon>Arachnida</taxon>
        <taxon>Acari</taxon>
        <taxon>Parasitiformes</taxon>
        <taxon>Ixodida</taxon>
        <taxon>Ixodoidea</taxon>
        <taxon>Ixodidae</taxon>
        <taxon>Amblyomminae</taxon>
        <taxon>Amblyomma</taxon>
    </lineage>
</organism>
<name>A0AAQ4DEC3_AMBAM</name>
<protein>
    <submittedName>
        <fullName evidence="2">Uncharacterized protein</fullName>
    </submittedName>
</protein>
<dbReference type="Proteomes" id="UP001321473">
    <property type="component" value="Unassembled WGS sequence"/>
</dbReference>